<dbReference type="Proteomes" id="UP001266305">
    <property type="component" value="Unassembled WGS sequence"/>
</dbReference>
<evidence type="ECO:0000313" key="3">
    <source>
        <dbReference type="Proteomes" id="UP001266305"/>
    </source>
</evidence>
<name>A0ABQ9TZK1_SAGOE</name>
<proteinExistence type="predicted"/>
<accession>A0ABQ9TZK1</accession>
<feature type="compositionally biased region" description="Polar residues" evidence="1">
    <location>
        <begin position="34"/>
        <end position="43"/>
    </location>
</feature>
<reference evidence="2 3" key="1">
    <citation type="submission" date="2023-05" db="EMBL/GenBank/DDBJ databases">
        <title>B98-5 Cell Line De Novo Hybrid Assembly: An Optical Mapping Approach.</title>
        <authorList>
            <person name="Kananen K."/>
            <person name="Auerbach J.A."/>
            <person name="Kautto E."/>
            <person name="Blachly J.S."/>
        </authorList>
    </citation>
    <scope>NUCLEOTIDE SEQUENCE [LARGE SCALE GENOMIC DNA]</scope>
    <source>
        <strain evidence="2">B95-8</strain>
        <tissue evidence="2">Cell line</tissue>
    </source>
</reference>
<comment type="caution">
    <text evidence="2">The sequence shown here is derived from an EMBL/GenBank/DDBJ whole genome shotgun (WGS) entry which is preliminary data.</text>
</comment>
<feature type="non-terminal residue" evidence="2">
    <location>
        <position position="64"/>
    </location>
</feature>
<organism evidence="2 3">
    <name type="scientific">Saguinus oedipus</name>
    <name type="common">Cotton-top tamarin</name>
    <name type="synonym">Oedipomidas oedipus</name>
    <dbReference type="NCBI Taxonomy" id="9490"/>
    <lineage>
        <taxon>Eukaryota</taxon>
        <taxon>Metazoa</taxon>
        <taxon>Chordata</taxon>
        <taxon>Craniata</taxon>
        <taxon>Vertebrata</taxon>
        <taxon>Euteleostomi</taxon>
        <taxon>Mammalia</taxon>
        <taxon>Eutheria</taxon>
        <taxon>Euarchontoglires</taxon>
        <taxon>Primates</taxon>
        <taxon>Haplorrhini</taxon>
        <taxon>Platyrrhini</taxon>
        <taxon>Cebidae</taxon>
        <taxon>Callitrichinae</taxon>
        <taxon>Saguinus</taxon>
    </lineage>
</organism>
<gene>
    <name evidence="2" type="ORF">P7K49_031499</name>
</gene>
<protein>
    <submittedName>
        <fullName evidence="2">Uncharacterized protein</fullName>
    </submittedName>
</protein>
<keyword evidence="3" id="KW-1185">Reference proteome</keyword>
<sequence>MRVKREVTLQSGKTKGSDPCPDKEKREEADETGEPSQTISFHTTSLPVSIQEKEIWKARYLTFL</sequence>
<dbReference type="EMBL" id="JASSZA010000017">
    <property type="protein sequence ID" value="KAK2090243.1"/>
    <property type="molecule type" value="Genomic_DNA"/>
</dbReference>
<feature type="region of interest" description="Disordered" evidence="1">
    <location>
        <begin position="1"/>
        <end position="43"/>
    </location>
</feature>
<evidence type="ECO:0000313" key="2">
    <source>
        <dbReference type="EMBL" id="KAK2090243.1"/>
    </source>
</evidence>
<evidence type="ECO:0000256" key="1">
    <source>
        <dbReference type="SAM" id="MobiDB-lite"/>
    </source>
</evidence>